<feature type="transmembrane region" description="Helical" evidence="6">
    <location>
        <begin position="275"/>
        <end position="293"/>
    </location>
</feature>
<evidence type="ECO:0000313" key="8">
    <source>
        <dbReference type="EMBL" id="MEL5989164.1"/>
    </source>
</evidence>
<dbReference type="Proteomes" id="UP001398420">
    <property type="component" value="Unassembled WGS sequence"/>
</dbReference>
<feature type="transmembrane region" description="Helical" evidence="6">
    <location>
        <begin position="78"/>
        <end position="96"/>
    </location>
</feature>
<feature type="transmembrane region" description="Helical" evidence="6">
    <location>
        <begin position="241"/>
        <end position="263"/>
    </location>
</feature>
<reference evidence="8 9" key="1">
    <citation type="submission" date="2024-04" db="EMBL/GenBank/DDBJ databases">
        <authorList>
            <person name="Wu Y.S."/>
            <person name="Zhang L."/>
        </authorList>
    </citation>
    <scope>NUCLEOTIDE SEQUENCE [LARGE SCALE GENOMIC DNA]</scope>
    <source>
        <strain evidence="8 9">KG-01</strain>
    </source>
</reference>
<feature type="domain" description="Major facilitator superfamily (MFS) profile" evidence="7">
    <location>
        <begin position="7"/>
        <end position="387"/>
    </location>
</feature>
<feature type="transmembrane region" description="Helical" evidence="6">
    <location>
        <begin position="12"/>
        <end position="36"/>
    </location>
</feature>
<evidence type="ECO:0000256" key="2">
    <source>
        <dbReference type="ARBA" id="ARBA00022448"/>
    </source>
</evidence>
<name>A0ABU9LN03_9BACL</name>
<feature type="transmembrane region" description="Helical" evidence="6">
    <location>
        <begin position="210"/>
        <end position="235"/>
    </location>
</feature>
<evidence type="ECO:0000256" key="3">
    <source>
        <dbReference type="ARBA" id="ARBA00022692"/>
    </source>
</evidence>
<feature type="transmembrane region" description="Helical" evidence="6">
    <location>
        <begin position="48"/>
        <end position="66"/>
    </location>
</feature>
<evidence type="ECO:0000256" key="5">
    <source>
        <dbReference type="ARBA" id="ARBA00023136"/>
    </source>
</evidence>
<dbReference type="CDD" id="cd17489">
    <property type="entry name" value="MFS_YfcJ_like"/>
    <property type="match status" value="1"/>
</dbReference>
<accession>A0ABU9LN03</accession>
<dbReference type="Gene3D" id="1.20.1250.20">
    <property type="entry name" value="MFS general substrate transporter like domains"/>
    <property type="match status" value="2"/>
</dbReference>
<dbReference type="InterPro" id="IPR020846">
    <property type="entry name" value="MFS_dom"/>
</dbReference>
<evidence type="ECO:0000259" key="7">
    <source>
        <dbReference type="PROSITE" id="PS50850"/>
    </source>
</evidence>
<protein>
    <submittedName>
        <fullName evidence="8">MFS transporter</fullName>
    </submittedName>
</protein>
<dbReference type="EMBL" id="JBCEWA010000009">
    <property type="protein sequence ID" value="MEL5989164.1"/>
    <property type="molecule type" value="Genomic_DNA"/>
</dbReference>
<dbReference type="SUPFAM" id="SSF103473">
    <property type="entry name" value="MFS general substrate transporter"/>
    <property type="match status" value="1"/>
</dbReference>
<dbReference type="InterPro" id="IPR036259">
    <property type="entry name" value="MFS_trans_sf"/>
</dbReference>
<feature type="transmembrane region" description="Helical" evidence="6">
    <location>
        <begin position="332"/>
        <end position="356"/>
    </location>
</feature>
<sequence>MSQNQKIWTKQFLSLFFTNMSVFFVFYGLVNVLPIYVTSELKRGSEDAGLLLTIFLLSAIVARPFIGKILEVVGKRKMLVISMVGYFVTTILYVFIKPFLLLLVLRFIQGIFFSVLTTANNAIAADTVPMEKRGRGLGYFAMSQNLAIVLGPFVALLLIQYVSFDALFWVMSAILLIGSALVLTLRITEHEFPEGKPKLTFKMSDLIEKGAVPFAFIGLFVAFSYSGVLSFLAVYAQEKGVLAVASFFYVVFAAAMLLSRPFTGRMFDTKGPNSIIMPGFMLFAIGLLCMAWMPNAFVFLLAGALIGLGYGALVPSFQTLSVQKSPARRTSYATATFFTFFDIGIALGSFILGSVAAHKGYAMIYLVAGAVILIVGVFYILNTLRKGRIATKQQHV</sequence>
<comment type="subcellular location">
    <subcellularLocation>
        <location evidence="1">Cell membrane</location>
        <topology evidence="1">Multi-pass membrane protein</topology>
    </subcellularLocation>
</comment>
<dbReference type="RefSeq" id="WP_342303103.1">
    <property type="nucleotide sequence ID" value="NZ_JBCEWA010000009.1"/>
</dbReference>
<dbReference type="InterPro" id="IPR011701">
    <property type="entry name" value="MFS"/>
</dbReference>
<evidence type="ECO:0000313" key="9">
    <source>
        <dbReference type="Proteomes" id="UP001398420"/>
    </source>
</evidence>
<keyword evidence="3 6" id="KW-0812">Transmembrane</keyword>
<keyword evidence="9" id="KW-1185">Reference proteome</keyword>
<feature type="transmembrane region" description="Helical" evidence="6">
    <location>
        <begin position="137"/>
        <end position="161"/>
    </location>
</feature>
<gene>
    <name evidence="8" type="ORF">AAF454_12195</name>
</gene>
<evidence type="ECO:0000256" key="6">
    <source>
        <dbReference type="SAM" id="Phobius"/>
    </source>
</evidence>
<comment type="caution">
    <text evidence="8">The sequence shown here is derived from an EMBL/GenBank/DDBJ whole genome shotgun (WGS) entry which is preliminary data.</text>
</comment>
<keyword evidence="5 6" id="KW-0472">Membrane</keyword>
<dbReference type="PANTHER" id="PTHR23531">
    <property type="entry name" value="QUINOLENE RESISTANCE PROTEIN NORA"/>
    <property type="match status" value="1"/>
</dbReference>
<evidence type="ECO:0000256" key="1">
    <source>
        <dbReference type="ARBA" id="ARBA00004651"/>
    </source>
</evidence>
<feature type="transmembrane region" description="Helical" evidence="6">
    <location>
        <begin position="362"/>
        <end position="381"/>
    </location>
</feature>
<feature type="transmembrane region" description="Helical" evidence="6">
    <location>
        <begin position="167"/>
        <end position="189"/>
    </location>
</feature>
<dbReference type="PROSITE" id="PS50850">
    <property type="entry name" value="MFS"/>
    <property type="match status" value="1"/>
</dbReference>
<keyword evidence="4 6" id="KW-1133">Transmembrane helix</keyword>
<dbReference type="Pfam" id="PF07690">
    <property type="entry name" value="MFS_1"/>
    <property type="match status" value="1"/>
</dbReference>
<evidence type="ECO:0000256" key="4">
    <source>
        <dbReference type="ARBA" id="ARBA00022989"/>
    </source>
</evidence>
<proteinExistence type="predicted"/>
<dbReference type="PANTHER" id="PTHR23531:SF2">
    <property type="entry name" value="PERMEASE"/>
    <property type="match status" value="1"/>
</dbReference>
<dbReference type="InterPro" id="IPR052714">
    <property type="entry name" value="MFS_Exporter"/>
</dbReference>
<keyword evidence="2" id="KW-0813">Transport</keyword>
<organism evidence="8 9">
    <name type="scientific">Kurthia gibsonii</name>
    <dbReference type="NCBI Taxonomy" id="33946"/>
    <lineage>
        <taxon>Bacteria</taxon>
        <taxon>Bacillati</taxon>
        <taxon>Bacillota</taxon>
        <taxon>Bacilli</taxon>
        <taxon>Bacillales</taxon>
        <taxon>Caryophanaceae</taxon>
        <taxon>Kurthia</taxon>
    </lineage>
</organism>